<dbReference type="Pfam" id="PF04296">
    <property type="entry name" value="YlxR"/>
    <property type="match status" value="1"/>
</dbReference>
<dbReference type="InterPro" id="IPR037465">
    <property type="entry name" value="YlxR"/>
</dbReference>
<comment type="caution">
    <text evidence="3">The sequence shown here is derived from an EMBL/GenBank/DDBJ whole genome shotgun (WGS) entry which is preliminary data.</text>
</comment>
<dbReference type="InterPro" id="IPR007393">
    <property type="entry name" value="YlxR_dom"/>
</dbReference>
<dbReference type="PANTHER" id="PTHR34215">
    <property type="entry name" value="BLL0784 PROTEIN"/>
    <property type="match status" value="1"/>
</dbReference>
<dbReference type="Proteomes" id="UP000431092">
    <property type="component" value="Unassembled WGS sequence"/>
</dbReference>
<feature type="compositionally biased region" description="Low complexity" evidence="1">
    <location>
        <begin position="1"/>
        <end position="18"/>
    </location>
</feature>
<evidence type="ECO:0000313" key="3">
    <source>
        <dbReference type="EMBL" id="MTB71198.1"/>
    </source>
</evidence>
<dbReference type="EMBL" id="WLVL01000018">
    <property type="protein sequence ID" value="MTB71198.1"/>
    <property type="molecule type" value="Genomic_DNA"/>
</dbReference>
<dbReference type="PANTHER" id="PTHR34215:SF1">
    <property type="entry name" value="YLXR DOMAIN-CONTAINING PROTEIN"/>
    <property type="match status" value="1"/>
</dbReference>
<sequence>MGQSGPATTASSSAPGPSRTCVGCRGVGDRAALLRVVAEPDERGSLHVVPDPRRRRAGRGAWLHPDPACLDLAVRRKAFGRALRAEVTTDVAALRAWVESEHDRS</sequence>
<keyword evidence="4" id="KW-1185">Reference proteome</keyword>
<dbReference type="Gene3D" id="3.30.1230.10">
    <property type="entry name" value="YlxR-like"/>
    <property type="match status" value="1"/>
</dbReference>
<dbReference type="SUPFAM" id="SSF64376">
    <property type="entry name" value="YlxR-like"/>
    <property type="match status" value="1"/>
</dbReference>
<gene>
    <name evidence="3" type="ORF">GGG17_04260</name>
</gene>
<dbReference type="AlphaFoldDB" id="A0A6I3IAG3"/>
<evidence type="ECO:0000313" key="4">
    <source>
        <dbReference type="Proteomes" id="UP000431092"/>
    </source>
</evidence>
<feature type="region of interest" description="Disordered" evidence="1">
    <location>
        <begin position="1"/>
        <end position="22"/>
    </location>
</feature>
<feature type="domain" description="YlxR" evidence="2">
    <location>
        <begin position="19"/>
        <end position="92"/>
    </location>
</feature>
<proteinExistence type="predicted"/>
<organism evidence="3 4">
    <name type="scientific">Arsenicicoccus cauae</name>
    <dbReference type="NCBI Taxonomy" id="2663847"/>
    <lineage>
        <taxon>Bacteria</taxon>
        <taxon>Bacillati</taxon>
        <taxon>Actinomycetota</taxon>
        <taxon>Actinomycetes</taxon>
        <taxon>Micrococcales</taxon>
        <taxon>Intrasporangiaceae</taxon>
        <taxon>Arsenicicoccus</taxon>
    </lineage>
</organism>
<accession>A0A6I3IAG3</accession>
<evidence type="ECO:0000259" key="2">
    <source>
        <dbReference type="Pfam" id="PF04296"/>
    </source>
</evidence>
<dbReference type="InterPro" id="IPR035931">
    <property type="entry name" value="YlxR-like_sf"/>
</dbReference>
<reference evidence="3 4" key="1">
    <citation type="submission" date="2019-11" db="EMBL/GenBank/DDBJ databases">
        <title>Whole genome sequencing identifies a novel species of the genus Arsenicicoccus isolated from human blood.</title>
        <authorList>
            <person name="Jeong J.H."/>
            <person name="Kweon O.J."/>
            <person name="Kim H.R."/>
            <person name="Kim T.-H."/>
            <person name="Ha S.-M."/>
            <person name="Lee M.-K."/>
        </authorList>
    </citation>
    <scope>NUCLEOTIDE SEQUENCE [LARGE SCALE GENOMIC DNA]</scope>
    <source>
        <strain evidence="3 4">MKL-02</strain>
    </source>
</reference>
<protein>
    <submittedName>
        <fullName evidence="3">DUF448 domain-containing protein</fullName>
    </submittedName>
</protein>
<evidence type="ECO:0000256" key="1">
    <source>
        <dbReference type="SAM" id="MobiDB-lite"/>
    </source>
</evidence>
<name>A0A6I3IAG3_9MICO</name>